<dbReference type="RefSeq" id="WP_248564030.1">
    <property type="nucleotide sequence ID" value="NZ_AP025698.1"/>
</dbReference>
<gene>
    <name evidence="5" type="ORF">MTTB_10690</name>
</gene>
<evidence type="ECO:0000259" key="4">
    <source>
        <dbReference type="PROSITE" id="PS51675"/>
    </source>
</evidence>
<evidence type="ECO:0000256" key="2">
    <source>
        <dbReference type="ARBA" id="ARBA00022679"/>
    </source>
</evidence>
<keyword evidence="3" id="KW-0949">S-adenosyl-L-methionine</keyword>
<keyword evidence="6" id="KW-1185">Reference proteome</keyword>
<dbReference type="CDD" id="cd18099">
    <property type="entry name" value="Trm10arch"/>
    <property type="match status" value="1"/>
</dbReference>
<accession>A0ABN6PEP9</accession>
<dbReference type="GeneID" id="71965591"/>
<dbReference type="InterPro" id="IPR038459">
    <property type="entry name" value="MT_TRM10-typ_sf"/>
</dbReference>
<name>A0ABN6PEP9_9EURY</name>
<evidence type="ECO:0000256" key="3">
    <source>
        <dbReference type="ARBA" id="ARBA00022691"/>
    </source>
</evidence>
<keyword evidence="2" id="KW-0808">Transferase</keyword>
<dbReference type="InterPro" id="IPR016742">
    <property type="entry name" value="tRNA_m1G_mtfrase_arc"/>
</dbReference>
<dbReference type="Gene3D" id="3.40.1280.30">
    <property type="match status" value="1"/>
</dbReference>
<dbReference type="InterPro" id="IPR028564">
    <property type="entry name" value="MT_TRM10-typ"/>
</dbReference>
<feature type="domain" description="SAM-dependent MTase TRM10-type" evidence="4">
    <location>
        <begin position="84"/>
        <end position="289"/>
    </location>
</feature>
<evidence type="ECO:0000313" key="5">
    <source>
        <dbReference type="EMBL" id="BDH79690.1"/>
    </source>
</evidence>
<keyword evidence="1" id="KW-0489">Methyltransferase</keyword>
<dbReference type="Proteomes" id="UP000831817">
    <property type="component" value="Chromosome"/>
</dbReference>
<evidence type="ECO:0000313" key="6">
    <source>
        <dbReference type="Proteomes" id="UP000831817"/>
    </source>
</evidence>
<dbReference type="PROSITE" id="PS51675">
    <property type="entry name" value="SAM_MT_TRM10"/>
    <property type="match status" value="1"/>
</dbReference>
<dbReference type="PIRSF" id="PIRSF018978">
    <property type="entry name" value="tRNA_m1G_mtfrase_arc_prd"/>
    <property type="match status" value="1"/>
</dbReference>
<proteinExistence type="predicted"/>
<reference evidence="5 6" key="1">
    <citation type="submission" date="2022-04" db="EMBL/GenBank/DDBJ databases">
        <title>Complete genome of Methanothermobacter tenebrarum strain RMAS.</title>
        <authorList>
            <person name="Nakamura K."/>
            <person name="Oshima K."/>
            <person name="Hattori M."/>
            <person name="Kamagata Y."/>
            <person name="Takamizawa K."/>
        </authorList>
    </citation>
    <scope>NUCLEOTIDE SEQUENCE [LARGE SCALE GENOMIC DNA]</scope>
    <source>
        <strain evidence="5 6">RMAS</strain>
    </source>
</reference>
<dbReference type="EMBL" id="AP025698">
    <property type="protein sequence ID" value="BDH79690.1"/>
    <property type="molecule type" value="Genomic_DNA"/>
</dbReference>
<evidence type="ECO:0000256" key="1">
    <source>
        <dbReference type="ARBA" id="ARBA00022603"/>
    </source>
</evidence>
<sequence>MKSLGMIFKELLRSEGIDKIGSLHRLGGDDPFQEMAISILDGKGVIVRLEDPVKPAWSLDGELVGSSQFAYSQGDHEDILVGIEEIKGELSKYEHPYFIIDLMYWDRHTPKEKRKLALQLNQSYGLIRDYLWGERLVLTWLNKRAESSMHFPLQRITGFRGPTHKFLAENGIIEATLLDLWAEEDIRPEELTSRAFIIGGIVDKTGDKKGATPRIGEKLQENGIRVKRRRISLRGDTVGVPDRINLILEILLKMIFEGKNMEEAVLEVQPYKDARWRLRKELPKHKIRVDRSALIEKELFHEYSRWLNIRWKDFQKVVDDLNLKVVEKEKIRKKIAESI</sequence>
<organism evidence="5 6">
    <name type="scientific">Methanothermobacter tenebrarum</name>
    <dbReference type="NCBI Taxonomy" id="680118"/>
    <lineage>
        <taxon>Archaea</taxon>
        <taxon>Methanobacteriati</taxon>
        <taxon>Methanobacteriota</taxon>
        <taxon>Methanomada group</taxon>
        <taxon>Methanobacteria</taxon>
        <taxon>Methanobacteriales</taxon>
        <taxon>Methanobacteriaceae</taxon>
        <taxon>Methanothermobacter</taxon>
    </lineage>
</organism>
<protein>
    <submittedName>
        <fullName evidence="5">tRNA (Guanine-N2)-dimethyltransferase</fullName>
    </submittedName>
</protein>